<keyword evidence="8 16" id="KW-0812">Transmembrane</keyword>
<dbReference type="GO" id="GO:0015451">
    <property type="term" value="F:decarboxylation-driven active transmembrane transporter activity"/>
    <property type="evidence" value="ECO:0007669"/>
    <property type="project" value="UniProtKB-EC"/>
</dbReference>
<evidence type="ECO:0000256" key="14">
    <source>
        <dbReference type="ARBA" id="ARBA00023201"/>
    </source>
</evidence>
<comment type="subcellular location">
    <subcellularLocation>
        <location evidence="3 16 17">Cell membrane</location>
        <topology evidence="3 16 17">Single-pass membrane protein</topology>
    </subcellularLocation>
</comment>
<dbReference type="EMBL" id="QGTT01000010">
    <property type="protein sequence ID" value="PWW11864.1"/>
    <property type="molecule type" value="Genomic_DNA"/>
</dbReference>
<dbReference type="InterPro" id="IPR005899">
    <property type="entry name" value="Na_pump_deCOase"/>
</dbReference>
<evidence type="ECO:0000256" key="2">
    <source>
        <dbReference type="ARBA" id="ARBA00003002"/>
    </source>
</evidence>
<dbReference type="Proteomes" id="UP000246964">
    <property type="component" value="Unassembled WGS sequence"/>
</dbReference>
<dbReference type="NCBIfam" id="TIGR01195">
    <property type="entry name" value="oadG_fam"/>
    <property type="match status" value="1"/>
</dbReference>
<evidence type="ECO:0000256" key="6">
    <source>
        <dbReference type="ARBA" id="ARBA00022448"/>
    </source>
</evidence>
<keyword evidence="6 16" id="KW-0813">Transport</keyword>
<keyword evidence="11 16" id="KW-0915">Sodium</keyword>
<keyword evidence="10 16" id="KW-1133">Transmembrane helix</keyword>
<dbReference type="GO" id="GO:0015081">
    <property type="term" value="F:sodium ion transmembrane transporter activity"/>
    <property type="evidence" value="ECO:0007669"/>
    <property type="project" value="UniProtKB-UniRule"/>
</dbReference>
<proteinExistence type="inferred from homology"/>
<dbReference type="RefSeq" id="WP_110076204.1">
    <property type="nucleotide sequence ID" value="NZ_QGTT01000010.1"/>
</dbReference>
<dbReference type="AlphaFoldDB" id="A0A317Q5I2"/>
<protein>
    <recommendedName>
        <fullName evidence="16">Probable oxaloacetate decarboxylase gamma chain</fullName>
        <ecNumber evidence="16">7.2.4.2</ecNumber>
    </recommendedName>
</protein>
<keyword evidence="12 16" id="KW-0406">Ion transport</keyword>
<evidence type="ECO:0000313" key="19">
    <source>
        <dbReference type="Proteomes" id="UP000246964"/>
    </source>
</evidence>
<evidence type="ECO:0000256" key="12">
    <source>
        <dbReference type="ARBA" id="ARBA00023065"/>
    </source>
</evidence>
<organism evidence="18 19">
    <name type="scientific">Pseudidiomarina maritima</name>
    <dbReference type="NCBI Taxonomy" id="519453"/>
    <lineage>
        <taxon>Bacteria</taxon>
        <taxon>Pseudomonadati</taxon>
        <taxon>Pseudomonadota</taxon>
        <taxon>Gammaproteobacteria</taxon>
        <taxon>Alteromonadales</taxon>
        <taxon>Idiomarinaceae</taxon>
        <taxon>Pseudidiomarina</taxon>
    </lineage>
</organism>
<dbReference type="GO" id="GO:0036376">
    <property type="term" value="P:sodium ion export across plasma membrane"/>
    <property type="evidence" value="ECO:0007669"/>
    <property type="project" value="InterPro"/>
</dbReference>
<keyword evidence="9 16" id="KW-1278">Translocase</keyword>
<evidence type="ECO:0000256" key="5">
    <source>
        <dbReference type="ARBA" id="ARBA00011869"/>
    </source>
</evidence>
<dbReference type="InterPro" id="IPR023424">
    <property type="entry name" value="OadG"/>
</dbReference>
<dbReference type="OrthoDB" id="6238895at2"/>
<comment type="caution">
    <text evidence="18">The sequence shown here is derived from an EMBL/GenBank/DDBJ whole genome shotgun (WGS) entry which is preliminary data.</text>
</comment>
<sequence>MGELFTDALMIMVTGMVTVFAFLSLLIGAMAVLRKLADAPEVTTTSNTPATSAPNAAEYAAIAAAVHQYRRNH</sequence>
<evidence type="ECO:0000256" key="9">
    <source>
        <dbReference type="ARBA" id="ARBA00022967"/>
    </source>
</evidence>
<evidence type="ECO:0000256" key="13">
    <source>
        <dbReference type="ARBA" id="ARBA00023136"/>
    </source>
</evidence>
<comment type="similarity">
    <text evidence="4 16 17">Belongs to the OadG family.</text>
</comment>
<evidence type="ECO:0000256" key="7">
    <source>
        <dbReference type="ARBA" id="ARBA00022475"/>
    </source>
</evidence>
<comment type="catalytic activity">
    <reaction evidence="15 16 17">
        <text>oxaloacetate + 2 Na(+)(in) + H(+) = pyruvate + 2 Na(+)(out) + CO2</text>
        <dbReference type="Rhea" id="RHEA:57724"/>
        <dbReference type="ChEBI" id="CHEBI:15361"/>
        <dbReference type="ChEBI" id="CHEBI:15378"/>
        <dbReference type="ChEBI" id="CHEBI:16452"/>
        <dbReference type="ChEBI" id="CHEBI:16526"/>
        <dbReference type="ChEBI" id="CHEBI:29101"/>
        <dbReference type="EC" id="7.2.4.2"/>
    </reaction>
</comment>
<evidence type="ECO:0000256" key="4">
    <source>
        <dbReference type="ARBA" id="ARBA00005844"/>
    </source>
</evidence>
<keyword evidence="7 16" id="KW-1003">Cell membrane</keyword>
<evidence type="ECO:0000256" key="8">
    <source>
        <dbReference type="ARBA" id="ARBA00022692"/>
    </source>
</evidence>
<reference evidence="18 19" key="1">
    <citation type="submission" date="2018-05" db="EMBL/GenBank/DDBJ databases">
        <title>Freshwater and sediment microbial communities from various areas in North America, analyzing microbe dynamics in response to fracking.</title>
        <authorList>
            <person name="Lamendella R."/>
        </authorList>
    </citation>
    <scope>NUCLEOTIDE SEQUENCE [LARGE SCALE GENOMIC DNA]</scope>
    <source>
        <strain evidence="18 19">125B1</strain>
    </source>
</reference>
<evidence type="ECO:0000256" key="1">
    <source>
        <dbReference type="ARBA" id="ARBA00001959"/>
    </source>
</evidence>
<evidence type="ECO:0000256" key="11">
    <source>
        <dbReference type="ARBA" id="ARBA00023053"/>
    </source>
</evidence>
<comment type="function">
    <text evidence="2 16 17">Catalyzes the decarboxylation of oxaloacetate coupled to Na(+) translocation.</text>
</comment>
<dbReference type="Pfam" id="PF04277">
    <property type="entry name" value="OAD_gamma"/>
    <property type="match status" value="1"/>
</dbReference>
<evidence type="ECO:0000256" key="17">
    <source>
        <dbReference type="RuleBase" id="RU004278"/>
    </source>
</evidence>
<dbReference type="EC" id="7.2.4.2" evidence="16"/>
<keyword evidence="13 16" id="KW-0472">Membrane</keyword>
<accession>A0A317Q5I2</accession>
<evidence type="ECO:0000256" key="3">
    <source>
        <dbReference type="ARBA" id="ARBA00004162"/>
    </source>
</evidence>
<dbReference type="GO" id="GO:0005886">
    <property type="term" value="C:plasma membrane"/>
    <property type="evidence" value="ECO:0007669"/>
    <property type="project" value="UniProtKB-SubCell"/>
</dbReference>
<evidence type="ECO:0000256" key="16">
    <source>
        <dbReference type="HAMAP-Rule" id="MF_00404"/>
    </source>
</evidence>
<comment type="subunit">
    <text evidence="5 16">Heterotrimer of an alpha, a beta and a gamma subunit.</text>
</comment>
<gene>
    <name evidence="16" type="primary">oadG</name>
    <name evidence="18" type="ORF">DET45_11052</name>
</gene>
<feature type="transmembrane region" description="Helical" evidence="16 17">
    <location>
        <begin position="12"/>
        <end position="33"/>
    </location>
</feature>
<evidence type="ECO:0000256" key="10">
    <source>
        <dbReference type="ARBA" id="ARBA00022989"/>
    </source>
</evidence>
<name>A0A317Q5I2_9GAMM</name>
<comment type="cofactor">
    <cofactor evidence="1 16 17">
        <name>Na(+)</name>
        <dbReference type="ChEBI" id="CHEBI:29101"/>
    </cofactor>
</comment>
<evidence type="ECO:0000313" key="18">
    <source>
        <dbReference type="EMBL" id="PWW11864.1"/>
    </source>
</evidence>
<evidence type="ECO:0000256" key="15">
    <source>
        <dbReference type="ARBA" id="ARBA00048176"/>
    </source>
</evidence>
<keyword evidence="19" id="KW-1185">Reference proteome</keyword>
<keyword evidence="14 16" id="KW-0739">Sodium transport</keyword>
<dbReference type="GO" id="GO:0008948">
    <property type="term" value="F:oxaloacetate decarboxylase activity"/>
    <property type="evidence" value="ECO:0007669"/>
    <property type="project" value="UniProtKB-UniRule"/>
</dbReference>
<dbReference type="HAMAP" id="MF_00404">
    <property type="entry name" value="OadG"/>
    <property type="match status" value="1"/>
</dbReference>